<gene>
    <name evidence="10" type="ORF">EZM97_34715</name>
</gene>
<dbReference type="PANTHER" id="PTHR30574">
    <property type="entry name" value="INNER MEMBRANE PROTEIN YEDE"/>
    <property type="match status" value="1"/>
</dbReference>
<evidence type="ECO:0000313" key="11">
    <source>
        <dbReference type="Proteomes" id="UP000291822"/>
    </source>
</evidence>
<dbReference type="PANTHER" id="PTHR30574:SF1">
    <property type="entry name" value="SULPHUR TRANSPORT DOMAIN-CONTAINING PROTEIN"/>
    <property type="match status" value="1"/>
</dbReference>
<evidence type="ECO:0000256" key="1">
    <source>
        <dbReference type="ARBA" id="ARBA00004429"/>
    </source>
</evidence>
<evidence type="ECO:0000256" key="3">
    <source>
        <dbReference type="ARBA" id="ARBA00022475"/>
    </source>
</evidence>
<dbReference type="GO" id="GO:0005886">
    <property type="term" value="C:plasma membrane"/>
    <property type="evidence" value="ECO:0007669"/>
    <property type="project" value="UniProtKB-SubCell"/>
</dbReference>
<evidence type="ECO:0000256" key="5">
    <source>
        <dbReference type="ARBA" id="ARBA00022692"/>
    </source>
</evidence>
<dbReference type="InterPro" id="IPR007272">
    <property type="entry name" value="Sulf_transp_TsuA/YedE"/>
</dbReference>
<sequence length="139" mass="14183">MSMWLAGLAGGALIGLSAVLLLWLNGRIAGISGIAFGISDTAASERVWRIAFVAGLLIAGGLALHLLPHEAPREGYSRGVLVLAGLLVGVGTAMGSGCTSGHGVCGLARFSRRSLAAVLTFMITAFVTVFVARHLLGVI</sequence>
<evidence type="ECO:0000313" key="10">
    <source>
        <dbReference type="EMBL" id="TCI06085.1"/>
    </source>
</evidence>
<dbReference type="EMBL" id="SJTG01000007">
    <property type="protein sequence ID" value="TCI06085.1"/>
    <property type="molecule type" value="Genomic_DNA"/>
</dbReference>
<keyword evidence="2" id="KW-0813">Transport</keyword>
<keyword evidence="3" id="KW-1003">Cell membrane</keyword>
<keyword evidence="4" id="KW-0997">Cell inner membrane</keyword>
<evidence type="ECO:0000256" key="7">
    <source>
        <dbReference type="ARBA" id="ARBA00023136"/>
    </source>
</evidence>
<keyword evidence="11" id="KW-1185">Reference proteome</keyword>
<evidence type="ECO:0000256" key="9">
    <source>
        <dbReference type="SAM" id="Phobius"/>
    </source>
</evidence>
<evidence type="ECO:0000256" key="2">
    <source>
        <dbReference type="ARBA" id="ARBA00022448"/>
    </source>
</evidence>
<feature type="transmembrane region" description="Helical" evidence="9">
    <location>
        <begin position="115"/>
        <end position="136"/>
    </location>
</feature>
<evidence type="ECO:0000256" key="4">
    <source>
        <dbReference type="ARBA" id="ARBA00022519"/>
    </source>
</evidence>
<evidence type="ECO:0000256" key="8">
    <source>
        <dbReference type="ARBA" id="ARBA00035655"/>
    </source>
</evidence>
<accession>A0A4R0YIW8</accession>
<reference evidence="10 11" key="1">
    <citation type="submission" date="2019-02" db="EMBL/GenBank/DDBJ databases">
        <title>Dyella amyloliquefaciens sp. nov., isolated from forest soil.</title>
        <authorList>
            <person name="Gao Z.-H."/>
            <person name="Qiu L.-H."/>
        </authorList>
    </citation>
    <scope>NUCLEOTIDE SEQUENCE [LARGE SCALE GENOMIC DNA]</scope>
    <source>
        <strain evidence="10 11">KACC 12747</strain>
    </source>
</reference>
<comment type="similarity">
    <text evidence="8">Belongs to the TsuA/YedE (TC 9.B.102) family.</text>
</comment>
<feature type="transmembrane region" description="Helical" evidence="9">
    <location>
        <begin position="47"/>
        <end position="67"/>
    </location>
</feature>
<keyword evidence="6 9" id="KW-1133">Transmembrane helix</keyword>
<dbReference type="AlphaFoldDB" id="A0A4R0YIW8"/>
<feature type="transmembrane region" description="Helical" evidence="9">
    <location>
        <begin position="79"/>
        <end position="95"/>
    </location>
</feature>
<proteinExistence type="inferred from homology"/>
<comment type="caution">
    <text evidence="10">The sequence shown here is derived from an EMBL/GenBank/DDBJ whole genome shotgun (WGS) entry which is preliminary data.</text>
</comment>
<organism evidence="10 11">
    <name type="scientific">Dyella soli</name>
    <dbReference type="NCBI Taxonomy" id="522319"/>
    <lineage>
        <taxon>Bacteria</taxon>
        <taxon>Pseudomonadati</taxon>
        <taxon>Pseudomonadota</taxon>
        <taxon>Gammaproteobacteria</taxon>
        <taxon>Lysobacterales</taxon>
        <taxon>Rhodanobacteraceae</taxon>
        <taxon>Dyella</taxon>
    </lineage>
</organism>
<comment type="subcellular location">
    <subcellularLocation>
        <location evidence="1">Cell inner membrane</location>
        <topology evidence="1">Multi-pass membrane protein</topology>
    </subcellularLocation>
</comment>
<evidence type="ECO:0000256" key="6">
    <source>
        <dbReference type="ARBA" id="ARBA00022989"/>
    </source>
</evidence>
<name>A0A4R0YIW8_9GAMM</name>
<keyword evidence="5 9" id="KW-0812">Transmembrane</keyword>
<protein>
    <submittedName>
        <fullName evidence="10">YeeE/YedE family protein</fullName>
    </submittedName>
</protein>
<dbReference type="Proteomes" id="UP000291822">
    <property type="component" value="Unassembled WGS sequence"/>
</dbReference>
<keyword evidence="7 9" id="KW-0472">Membrane</keyword>
<dbReference type="RefSeq" id="WP_131152512.1">
    <property type="nucleotide sequence ID" value="NZ_SJTG01000007.1"/>
</dbReference>